<feature type="region of interest" description="Disordered" evidence="1">
    <location>
        <begin position="331"/>
        <end position="445"/>
    </location>
</feature>
<feature type="region of interest" description="Disordered" evidence="1">
    <location>
        <begin position="274"/>
        <end position="294"/>
    </location>
</feature>
<dbReference type="Proteomes" id="UP000024635">
    <property type="component" value="Unassembled WGS sequence"/>
</dbReference>
<proteinExistence type="predicted"/>
<sequence length="445" mass="50606">MSPAERQALAELDSRIAAMERRLNNAKASRDSFVDFLRSKYPQWSSSLAGRALHTSNDTIVNRLATSDYNWDEEWDRRTRVLQLPRQAKLYQDIPRGGPLLMSDVARVKRRLTEIARHLSIMRETRLNLTTEDYFRTRVEFEAGNEDDTMLAIRNRLSDISLTTFEPLGTPTAEKMAAMRHEEEREAYIAGLYLMKLPRAMSDPAVDEHLEEELEHGDEDEQHEEGVQAEPHREEEDQTNKSPEMDDDDVAEMSMIAAQIESAEDFNLTFETVDTSDLHEEEKPKGRRRSLKNVSPLYESDRHEIAEFLEEGINESTESVTDKANTSVAEALLGEWGSPRVDPKRSAHRQRHSSEKRKSAESKATLLATPKSRQPLKELTHTPSNTRKRLSSSSIESDGLSPGRKRRSSLPKSGEKVAAARKRTSSISTKSQVQSPKQVLRARNV</sequence>
<reference evidence="3" key="1">
    <citation type="journal article" date="2015" name="Nat. Genet.">
        <title>The genome and transcriptome of the zoonotic hookworm Ancylostoma ceylanicum identify infection-specific gene families.</title>
        <authorList>
            <person name="Schwarz E.M."/>
            <person name="Hu Y."/>
            <person name="Antoshechkin I."/>
            <person name="Miller M.M."/>
            <person name="Sternberg P.W."/>
            <person name="Aroian R.V."/>
        </authorList>
    </citation>
    <scope>NUCLEOTIDE SEQUENCE</scope>
    <source>
        <strain evidence="3">HY135</strain>
    </source>
</reference>
<keyword evidence="3" id="KW-1185">Reference proteome</keyword>
<evidence type="ECO:0000256" key="1">
    <source>
        <dbReference type="SAM" id="MobiDB-lite"/>
    </source>
</evidence>
<feature type="region of interest" description="Disordered" evidence="1">
    <location>
        <begin position="206"/>
        <end position="246"/>
    </location>
</feature>
<evidence type="ECO:0000313" key="2">
    <source>
        <dbReference type="EMBL" id="EYC26194.1"/>
    </source>
</evidence>
<dbReference type="EMBL" id="JARK01001346">
    <property type="protein sequence ID" value="EYC26194.1"/>
    <property type="molecule type" value="Genomic_DNA"/>
</dbReference>
<organism evidence="2 3">
    <name type="scientific">Ancylostoma ceylanicum</name>
    <dbReference type="NCBI Taxonomy" id="53326"/>
    <lineage>
        <taxon>Eukaryota</taxon>
        <taxon>Metazoa</taxon>
        <taxon>Ecdysozoa</taxon>
        <taxon>Nematoda</taxon>
        <taxon>Chromadorea</taxon>
        <taxon>Rhabditida</taxon>
        <taxon>Rhabditina</taxon>
        <taxon>Rhabditomorpha</taxon>
        <taxon>Strongyloidea</taxon>
        <taxon>Ancylostomatidae</taxon>
        <taxon>Ancylostomatinae</taxon>
        <taxon>Ancylostoma</taxon>
    </lineage>
</organism>
<gene>
    <name evidence="2" type="primary">Acey_s0010.g1010</name>
    <name evidence="2" type="ORF">Y032_0010g1010</name>
</gene>
<feature type="compositionally biased region" description="Polar residues" evidence="1">
    <location>
        <begin position="425"/>
        <end position="437"/>
    </location>
</feature>
<evidence type="ECO:0000313" key="3">
    <source>
        <dbReference type="Proteomes" id="UP000024635"/>
    </source>
</evidence>
<dbReference type="AlphaFoldDB" id="A0A016VEY8"/>
<feature type="compositionally biased region" description="Basic and acidic residues" evidence="1">
    <location>
        <begin position="224"/>
        <end position="239"/>
    </location>
</feature>
<feature type="compositionally biased region" description="Acidic residues" evidence="1">
    <location>
        <begin position="209"/>
        <end position="223"/>
    </location>
</feature>
<name>A0A016VEY8_9BILA</name>
<protein>
    <submittedName>
        <fullName evidence="2">Uncharacterized protein</fullName>
    </submittedName>
</protein>
<dbReference type="OrthoDB" id="5799120at2759"/>
<feature type="compositionally biased region" description="Low complexity" evidence="1">
    <location>
        <begin position="391"/>
        <end position="401"/>
    </location>
</feature>
<accession>A0A016VEY8</accession>
<comment type="caution">
    <text evidence="2">The sequence shown here is derived from an EMBL/GenBank/DDBJ whole genome shotgun (WGS) entry which is preliminary data.</text>
</comment>
<feature type="compositionally biased region" description="Basic and acidic residues" evidence="1">
    <location>
        <begin position="352"/>
        <end position="361"/>
    </location>
</feature>